<name>A0A077ZRX4_STYLE</name>
<dbReference type="PANTHER" id="PTHR16166">
    <property type="entry name" value="VACUOLAR PROTEIN SORTING-ASSOCIATED PROTEIN VPS13"/>
    <property type="match status" value="1"/>
</dbReference>
<dbReference type="AlphaFoldDB" id="A0A077ZRX4"/>
<sequence>MDEKTWNEIQKEEEKQKDLYEYQNRYSPQKRNQSIDEIDQDQIKSPNRHFRNSEQKEDVFERQNSIANEKNDEEPNDRKNNNSYQFFRNDQLDEFSDDCITTNTKMILDIKGIGISLVDFQPRELCYLSIYKPKMIQKVRYFKNKYGLEQTRREVKFSLVNMQIDNMTARSFPVILGPRKAFNFQQSLLKDTMVNFDREKQKFLQIYLDHEILNDKSITNQKVYEFSMAVTEITVNFHQYFLNQMTSFINSLTQLVSDEDMTQFANSDTMKNYQRLYEIVLDQNQNVQIFQDGRIGGAETDEILFERDALQENLEELATGQQIRRRPTFKQTKEEKKKESEKKFLTRDKVCPFIKADPIMFSEQKGLVSSKILVQKIVIKAMRIYLTFRVSKIQASGTEGMSNGIINFFMNFANVSDAQLYFSEIEINDAYTNIDDFQKRLTKHYVKQGLEQIYQVFGATDIIGNPVSLINNLGRGVELLYSEPFQGVLQGSAKQAMKGITKGIKSFASNTAIGVSNSVSKMTGTWYMSISNLSGRQISESNLDDPHSIQSGVYQGGKGFAIEFGKGFAGVVTTPINRVREEGKGCKQVSKGAVQGLFGLIVSPVSGILKFVHSTSTGIRNHAQGHEDFRYKRFRFPRFFDEMQIMKNYEPISSHAFAAINTCNNGVFKNENIHICQDVSDKMGSEEQSRFKERILICTDERILYIQNLYQLKLHILIKEIRDITIRHYRIPKKKSFWKKKKEYQKGDNNYGQHEAPKKIDNALIQQQNNQNLLLNQNLIEEIVDECEVKFILKSGKARKIISQQIINCEQFITEVSNRLAHIKDEQEYISKQQSAVKVQPIIYISSFRNDQQVPIFENQL</sequence>
<comment type="similarity">
    <text evidence="1">Belongs to the VPS13 family.</text>
</comment>
<feature type="compositionally biased region" description="Basic and acidic residues" evidence="2">
    <location>
        <begin position="51"/>
        <end position="61"/>
    </location>
</feature>
<dbReference type="GO" id="GO:0006623">
    <property type="term" value="P:protein targeting to vacuole"/>
    <property type="evidence" value="ECO:0007669"/>
    <property type="project" value="TreeGrafter"/>
</dbReference>
<evidence type="ECO:0000313" key="3">
    <source>
        <dbReference type="EMBL" id="CDW72110.1"/>
    </source>
</evidence>
<dbReference type="EMBL" id="CCKQ01001018">
    <property type="protein sequence ID" value="CDW72110.1"/>
    <property type="molecule type" value="Genomic_DNA"/>
</dbReference>
<dbReference type="OrthoDB" id="286316at2759"/>
<dbReference type="InParanoid" id="A0A077ZRX4"/>
<dbReference type="OMA" id="NENIHIC"/>
<dbReference type="Proteomes" id="UP000039865">
    <property type="component" value="Unassembled WGS sequence"/>
</dbReference>
<proteinExistence type="inferred from homology"/>
<reference evidence="3 4" key="1">
    <citation type="submission" date="2014-06" db="EMBL/GenBank/DDBJ databases">
        <authorList>
            <person name="Swart Estienne"/>
        </authorList>
    </citation>
    <scope>NUCLEOTIDE SEQUENCE [LARGE SCALE GENOMIC DNA]</scope>
    <source>
        <strain evidence="3 4">130c</strain>
    </source>
</reference>
<feature type="compositionally biased region" description="Basic and acidic residues" evidence="2">
    <location>
        <begin position="1"/>
        <end position="20"/>
    </location>
</feature>
<evidence type="ECO:0000256" key="1">
    <source>
        <dbReference type="ARBA" id="ARBA00006545"/>
    </source>
</evidence>
<dbReference type="PANTHER" id="PTHR16166:SF93">
    <property type="entry name" value="INTERMEMBRANE LIPID TRANSFER PROTEIN VPS13"/>
    <property type="match status" value="1"/>
</dbReference>
<evidence type="ECO:0000313" key="4">
    <source>
        <dbReference type="Proteomes" id="UP000039865"/>
    </source>
</evidence>
<feature type="region of interest" description="Disordered" evidence="2">
    <location>
        <begin position="1"/>
        <end position="61"/>
    </location>
</feature>
<dbReference type="InterPro" id="IPR026847">
    <property type="entry name" value="VPS13"/>
</dbReference>
<organism evidence="3 4">
    <name type="scientific">Stylonychia lemnae</name>
    <name type="common">Ciliate</name>
    <dbReference type="NCBI Taxonomy" id="5949"/>
    <lineage>
        <taxon>Eukaryota</taxon>
        <taxon>Sar</taxon>
        <taxon>Alveolata</taxon>
        <taxon>Ciliophora</taxon>
        <taxon>Intramacronucleata</taxon>
        <taxon>Spirotrichea</taxon>
        <taxon>Stichotrichia</taxon>
        <taxon>Sporadotrichida</taxon>
        <taxon>Oxytrichidae</taxon>
        <taxon>Stylonychinae</taxon>
        <taxon>Stylonychia</taxon>
    </lineage>
</organism>
<protein>
    <submittedName>
        <fullName evidence="3">Ph domain protein</fullName>
    </submittedName>
</protein>
<gene>
    <name evidence="3" type="primary">Contig5137.g5511</name>
    <name evidence="3" type="ORF">STYLEM_1064</name>
</gene>
<accession>A0A077ZRX4</accession>
<keyword evidence="4" id="KW-1185">Reference proteome</keyword>
<evidence type="ECO:0000256" key="2">
    <source>
        <dbReference type="SAM" id="MobiDB-lite"/>
    </source>
</evidence>
<dbReference type="GO" id="GO:0045053">
    <property type="term" value="P:protein retention in Golgi apparatus"/>
    <property type="evidence" value="ECO:0007669"/>
    <property type="project" value="TreeGrafter"/>
</dbReference>